<accession>A0A482XZL1</accession>
<protein>
    <submittedName>
        <fullName evidence="2">Uncharacterized protein</fullName>
    </submittedName>
</protein>
<dbReference type="Proteomes" id="UP000292704">
    <property type="component" value="Unassembled WGS sequence"/>
</dbReference>
<evidence type="ECO:0000313" key="3">
    <source>
        <dbReference type="Proteomes" id="UP000292704"/>
    </source>
</evidence>
<feature type="transmembrane region" description="Helical" evidence="1">
    <location>
        <begin position="33"/>
        <end position="55"/>
    </location>
</feature>
<name>A0A482XZL1_9EURY</name>
<comment type="caution">
    <text evidence="2">The sequence shown here is derived from an EMBL/GenBank/DDBJ whole genome shotgun (WGS) entry which is preliminary data.</text>
</comment>
<evidence type="ECO:0000313" key="2">
    <source>
        <dbReference type="EMBL" id="RZH68662.1"/>
    </source>
</evidence>
<keyword evidence="1" id="KW-1133">Transmembrane helix</keyword>
<proteinExistence type="predicted"/>
<feature type="transmembrane region" description="Helical" evidence="1">
    <location>
        <begin position="67"/>
        <end position="91"/>
    </location>
</feature>
<keyword evidence="1" id="KW-0472">Membrane</keyword>
<gene>
    <name evidence="2" type="ORF">ELS17_04125</name>
</gene>
<dbReference type="RefSeq" id="WP_049900039.1">
    <property type="nucleotide sequence ID" value="NZ_JNCS01000001.1"/>
</dbReference>
<dbReference type="EMBL" id="SHMR01000001">
    <property type="protein sequence ID" value="RZH68662.1"/>
    <property type="molecule type" value="Genomic_DNA"/>
</dbReference>
<dbReference type="OrthoDB" id="195501at2157"/>
<evidence type="ECO:0000256" key="1">
    <source>
        <dbReference type="SAM" id="Phobius"/>
    </source>
</evidence>
<organism evidence="2 3">
    <name type="scientific">Natrinema altunense</name>
    <dbReference type="NCBI Taxonomy" id="222984"/>
    <lineage>
        <taxon>Archaea</taxon>
        <taxon>Methanobacteriati</taxon>
        <taxon>Methanobacteriota</taxon>
        <taxon>Stenosarchaea group</taxon>
        <taxon>Halobacteria</taxon>
        <taxon>Halobacteriales</taxon>
        <taxon>Natrialbaceae</taxon>
        <taxon>Natrinema</taxon>
    </lineage>
</organism>
<keyword evidence="1" id="KW-0812">Transmembrane</keyword>
<reference evidence="2 3" key="1">
    <citation type="submission" date="2019-02" db="EMBL/GenBank/DDBJ databases">
        <title>Genome analysis provides insights into bioremediation potentialities and Haloocin production by Natrinema altunense strain 4.1R isolated from Chott Douz in Tunisian desert.</title>
        <authorList>
            <person name="Najjari A."/>
            <person name="Youssef N."/>
            <person name="Ben Dhia O."/>
            <person name="Ferjani R."/>
            <person name="El Hidri D."/>
            <person name="Ouzari H.I."/>
            <person name="Cherif A."/>
        </authorList>
    </citation>
    <scope>NUCLEOTIDE SEQUENCE [LARGE SCALE GENOMIC DNA]</scope>
    <source>
        <strain evidence="2 3">4.1R</strain>
    </source>
</reference>
<dbReference type="AlphaFoldDB" id="A0A482XZL1"/>
<sequence>MRSEEKIATDGGTSPGIDQEELYTTVYSATKDAMLATVATGVYLGLAAFFVFGGLDLALSNSGTPSLVWGISVSVVGFIIAAEATGVTSLLSRFR</sequence>